<dbReference type="RefSeq" id="WP_332901691.1">
    <property type="nucleotide sequence ID" value="NZ_JBAGLP010000116.1"/>
</dbReference>
<keyword evidence="2" id="KW-0347">Helicase</keyword>
<gene>
    <name evidence="2" type="ORF">V5O49_07665</name>
</gene>
<dbReference type="EMBL" id="JBAGLP010000116">
    <property type="protein sequence ID" value="MEG3615000.1"/>
    <property type="molecule type" value="Genomic_DNA"/>
</dbReference>
<dbReference type="Gene3D" id="3.40.50.300">
    <property type="entry name" value="P-loop containing nucleotide triphosphate hydrolases"/>
    <property type="match status" value="1"/>
</dbReference>
<reference evidence="2" key="1">
    <citation type="journal article" date="2024" name="Antonie Van Leeuwenhoek">
        <title>Isoptericola haloaureus sp. nov., a dimorphic actinobacterium isolated from mangrove sediments of southeast India, implicating biosaline agricultural significance through nitrogen fixation and salt tolerance genes.</title>
        <authorList>
            <person name="Prathaban M."/>
            <person name="Prathiviraj R."/>
            <person name="Ravichandran M."/>
            <person name="Natarajan S.D."/>
            <person name="Sobanaa M."/>
            <person name="Hari Krishna Kumar S."/>
            <person name="Chandrasekar V."/>
            <person name="Selvin J."/>
        </authorList>
    </citation>
    <scope>NUCLEOTIDE SEQUENCE</scope>
    <source>
        <strain evidence="2">MP1014</strain>
    </source>
</reference>
<keyword evidence="2" id="KW-0547">Nucleotide-binding</keyword>
<keyword evidence="2" id="KW-0378">Hydrolase</keyword>
<dbReference type="GO" id="GO:0004386">
    <property type="term" value="F:helicase activity"/>
    <property type="evidence" value="ECO:0007669"/>
    <property type="project" value="UniProtKB-KW"/>
</dbReference>
<sequence>MTSFEISSRAFSSTTHEELRQAGDRYTNWPVVYVLDDGRQVYVGETGNVANRMRQHAETKSHLEQVRIVLDDTFNKSVCLDLESHLIRYFSGDAKLEVLNRNDGVIDADYFLREDYKDTFEAVFDELRSLGLFERSIPEIENSDLFKYSPFKALTQEQAIVIEDILEGLFGDLERDVDTTAVVQGEPGTGKTIVAVFLLKLLRDIATVDAQDAAETDTMFSDFFAEGHRELLEGKRIGFVIPQQSLRKTIQKVFRKTPRMKGVEVLGPFEVGTAQERFDLLVVDEAHRLGQRANQPSASLNSKYTEINLRLFGNDDSQWTQLDWIRRQSKHTIFLLDSLQSVKPADIPQDLQRLLVDEAQRGRRRYWLTSQMRVRAGSDFVRYVRRVLGDAPPGEAEDFSPYDLRFFDDLGEMRAEIAQRNREVGLSRLVAGYAWPWVTKKDPAAYDIELDGERLRWNQTQTDWINSATSPDEVGSIHTVQGYDLNYAGVIVGPDLRYDPTARRLVIDRANYHDKKGKENNPRRDIVYTDDDLRDFILNIYAVLMTRGILGTYVYVCDPGLREHLRPYFSAPA</sequence>
<organism evidence="2 3">
    <name type="scientific">Isoptericola haloaureus</name>
    <dbReference type="NCBI Taxonomy" id="1542902"/>
    <lineage>
        <taxon>Bacteria</taxon>
        <taxon>Bacillati</taxon>
        <taxon>Actinomycetota</taxon>
        <taxon>Actinomycetes</taxon>
        <taxon>Micrococcales</taxon>
        <taxon>Promicromonosporaceae</taxon>
        <taxon>Isoptericola</taxon>
    </lineage>
</organism>
<keyword evidence="3" id="KW-1185">Reference proteome</keyword>
<dbReference type="CDD" id="cd10439">
    <property type="entry name" value="GIY-YIG_COG3410"/>
    <property type="match status" value="1"/>
</dbReference>
<dbReference type="InterPro" id="IPR018647">
    <property type="entry name" value="SLFN_3-like_DNA/RNA_helicase"/>
</dbReference>
<evidence type="ECO:0000313" key="3">
    <source>
        <dbReference type="Proteomes" id="UP001310387"/>
    </source>
</evidence>
<dbReference type="SUPFAM" id="SSF52540">
    <property type="entry name" value="P-loop containing nucleoside triphosphate hydrolases"/>
    <property type="match status" value="2"/>
</dbReference>
<reference evidence="2" key="2">
    <citation type="submission" date="2024-02" db="EMBL/GenBank/DDBJ databases">
        <authorList>
            <person name="Prathaban M."/>
            <person name="Mythili R."/>
            <person name="Sharmila Devi N."/>
            <person name="Sobanaa M."/>
            <person name="Prathiviraj R."/>
            <person name="Selvin J."/>
        </authorList>
    </citation>
    <scope>NUCLEOTIDE SEQUENCE</scope>
    <source>
        <strain evidence="2">MP1014</strain>
    </source>
</reference>
<keyword evidence="2" id="KW-0067">ATP-binding</keyword>
<dbReference type="Proteomes" id="UP001310387">
    <property type="component" value="Unassembled WGS sequence"/>
</dbReference>
<dbReference type="InterPro" id="IPR027417">
    <property type="entry name" value="P-loop_NTPase"/>
</dbReference>
<feature type="domain" description="Schlafen group 3-like DNA/RNA helicase" evidence="1">
    <location>
        <begin position="180"/>
        <end position="558"/>
    </location>
</feature>
<protein>
    <submittedName>
        <fullName evidence="2">DNA/RNA helicase domain-containing protein</fullName>
    </submittedName>
</protein>
<comment type="caution">
    <text evidence="2">The sequence shown here is derived from an EMBL/GenBank/DDBJ whole genome shotgun (WGS) entry which is preliminary data.</text>
</comment>
<proteinExistence type="predicted"/>
<evidence type="ECO:0000313" key="2">
    <source>
        <dbReference type="EMBL" id="MEG3615000.1"/>
    </source>
</evidence>
<evidence type="ECO:0000259" key="1">
    <source>
        <dbReference type="Pfam" id="PF09848"/>
    </source>
</evidence>
<name>A0ABU7Z680_9MICO</name>
<accession>A0ABU7Z680</accession>
<dbReference type="Pfam" id="PF09848">
    <property type="entry name" value="SLFN-g3_helicase"/>
    <property type="match status" value="1"/>
</dbReference>